<accession>A0A0A9BD84</accession>
<sequence>MLLPSHWTDHDTNIIKLLLDCGNLCFSLIYRNTFFSFTQLLCALNF</sequence>
<evidence type="ECO:0000313" key="1">
    <source>
        <dbReference type="EMBL" id="JAD57267.1"/>
    </source>
</evidence>
<dbReference type="AlphaFoldDB" id="A0A0A9BD84"/>
<name>A0A0A9BD84_ARUDO</name>
<protein>
    <submittedName>
        <fullName evidence="1">Uncharacterized protein</fullName>
    </submittedName>
</protein>
<dbReference type="EMBL" id="GBRH01240628">
    <property type="protein sequence ID" value="JAD57267.1"/>
    <property type="molecule type" value="Transcribed_RNA"/>
</dbReference>
<proteinExistence type="predicted"/>
<reference evidence="1" key="1">
    <citation type="submission" date="2014-09" db="EMBL/GenBank/DDBJ databases">
        <authorList>
            <person name="Magalhaes I.L.F."/>
            <person name="Oliveira U."/>
            <person name="Santos F.R."/>
            <person name="Vidigal T.H.D.A."/>
            <person name="Brescovit A.D."/>
            <person name="Santos A.J."/>
        </authorList>
    </citation>
    <scope>NUCLEOTIDE SEQUENCE</scope>
    <source>
        <tissue evidence="1">Shoot tissue taken approximately 20 cm above the soil surface</tissue>
    </source>
</reference>
<organism evidence="1">
    <name type="scientific">Arundo donax</name>
    <name type="common">Giant reed</name>
    <name type="synonym">Donax arundinaceus</name>
    <dbReference type="NCBI Taxonomy" id="35708"/>
    <lineage>
        <taxon>Eukaryota</taxon>
        <taxon>Viridiplantae</taxon>
        <taxon>Streptophyta</taxon>
        <taxon>Embryophyta</taxon>
        <taxon>Tracheophyta</taxon>
        <taxon>Spermatophyta</taxon>
        <taxon>Magnoliopsida</taxon>
        <taxon>Liliopsida</taxon>
        <taxon>Poales</taxon>
        <taxon>Poaceae</taxon>
        <taxon>PACMAD clade</taxon>
        <taxon>Arundinoideae</taxon>
        <taxon>Arundineae</taxon>
        <taxon>Arundo</taxon>
    </lineage>
</organism>
<reference evidence="1" key="2">
    <citation type="journal article" date="2015" name="Data Brief">
        <title>Shoot transcriptome of the giant reed, Arundo donax.</title>
        <authorList>
            <person name="Barrero R.A."/>
            <person name="Guerrero F.D."/>
            <person name="Moolhuijzen P."/>
            <person name="Goolsby J.A."/>
            <person name="Tidwell J."/>
            <person name="Bellgard S.E."/>
            <person name="Bellgard M.I."/>
        </authorList>
    </citation>
    <scope>NUCLEOTIDE SEQUENCE</scope>
    <source>
        <tissue evidence="1">Shoot tissue taken approximately 20 cm above the soil surface</tissue>
    </source>
</reference>